<dbReference type="InterPro" id="IPR007219">
    <property type="entry name" value="XnlR_reg_dom"/>
</dbReference>
<dbReference type="Proteomes" id="UP000320707">
    <property type="component" value="Unassembled WGS sequence"/>
</dbReference>
<dbReference type="CDD" id="cd12148">
    <property type="entry name" value="fungal_TF_MHR"/>
    <property type="match status" value="1"/>
</dbReference>
<reference evidence="4 5" key="1">
    <citation type="journal article" date="2019" name="Microbiol. Resour. Announc.">
        <title>High-quality draft genome sequence of Fusarium oxysporum f. sp. cubense strain 160527, a causal agent of Panama disease.</title>
        <authorList>
            <person name="Asai S."/>
            <person name="Ayukawa Y."/>
            <person name="Gan P."/>
            <person name="Masuda S."/>
            <person name="Komatsu K."/>
            <person name="Shirasu K."/>
            <person name="Arie T."/>
        </authorList>
    </citation>
    <scope>NUCLEOTIDE SEQUENCE [LARGE SCALE GENOMIC DNA]</scope>
    <source>
        <strain evidence="4 5">160527</strain>
    </source>
</reference>
<dbReference type="GO" id="GO:0008270">
    <property type="term" value="F:zinc ion binding"/>
    <property type="evidence" value="ECO:0007669"/>
    <property type="project" value="InterPro"/>
</dbReference>
<dbReference type="AlphaFoldDB" id="A0A559LQF0"/>
<comment type="caution">
    <text evidence="4">The sequence shown here is derived from an EMBL/GenBank/DDBJ whole genome shotgun (WGS) entry which is preliminary data.</text>
</comment>
<organism evidence="4 5">
    <name type="scientific">Fusarium oxysporum f. sp. cubense</name>
    <dbReference type="NCBI Taxonomy" id="61366"/>
    <lineage>
        <taxon>Eukaryota</taxon>
        <taxon>Fungi</taxon>
        <taxon>Dikarya</taxon>
        <taxon>Ascomycota</taxon>
        <taxon>Pezizomycotina</taxon>
        <taxon>Sordariomycetes</taxon>
        <taxon>Hypocreomycetidae</taxon>
        <taxon>Hypocreales</taxon>
        <taxon>Nectriaceae</taxon>
        <taxon>Fusarium</taxon>
        <taxon>Fusarium oxysporum species complex</taxon>
    </lineage>
</organism>
<proteinExistence type="predicted"/>
<evidence type="ECO:0000256" key="1">
    <source>
        <dbReference type="ARBA" id="ARBA00023242"/>
    </source>
</evidence>
<dbReference type="Pfam" id="PF04082">
    <property type="entry name" value="Fungal_trans"/>
    <property type="match status" value="1"/>
</dbReference>
<keyword evidence="1" id="KW-0539">Nucleus</keyword>
<dbReference type="EMBL" id="SRMI01000002">
    <property type="protein sequence ID" value="TVY77119.1"/>
    <property type="molecule type" value="Genomic_DNA"/>
</dbReference>
<evidence type="ECO:0000313" key="4">
    <source>
        <dbReference type="EMBL" id="TVY77119.1"/>
    </source>
</evidence>
<dbReference type="GO" id="GO:0006351">
    <property type="term" value="P:DNA-templated transcription"/>
    <property type="evidence" value="ECO:0007669"/>
    <property type="project" value="InterPro"/>
</dbReference>
<feature type="region of interest" description="Disordered" evidence="2">
    <location>
        <begin position="13"/>
        <end position="40"/>
    </location>
</feature>
<protein>
    <recommendedName>
        <fullName evidence="3">Xylanolytic transcriptional activator regulatory domain-containing protein</fullName>
    </recommendedName>
</protein>
<evidence type="ECO:0000259" key="3">
    <source>
        <dbReference type="Pfam" id="PF04082"/>
    </source>
</evidence>
<name>A0A559LQF0_FUSOC</name>
<gene>
    <name evidence="4" type="ORF">Focb16_v006293</name>
</gene>
<evidence type="ECO:0000256" key="2">
    <source>
        <dbReference type="SAM" id="MobiDB-lite"/>
    </source>
</evidence>
<feature type="domain" description="Xylanolytic transcriptional activator regulatory" evidence="3">
    <location>
        <begin position="102"/>
        <end position="253"/>
    </location>
</feature>
<dbReference type="GO" id="GO:0003677">
    <property type="term" value="F:DNA binding"/>
    <property type="evidence" value="ECO:0007669"/>
    <property type="project" value="InterPro"/>
</dbReference>
<sequence length="275" mass="29759">MEGRLEKMEILLRENSLASEPSKKDCGERPRTSSTPSAERSLDNELAALMPFGSIYAFIDRVKTLKQGNISAPSDSPSNSLVLDSATLAHAANSLPELLQEIPIMDFEDFTRSVIQDRANGRLTSAEDHALLAIRCVAVAIVALDKLANSSYQDMACSGWFSFKNAYQLFPRLFLGTLSLHTVQALGLMAYCAGFSADAKLTSLLLANAIRTCQLFESPPNPVPLGLAIYARKALWAAFVADTELSLHTNLAPSRSGRDLATLGLPSTVVAENLR</sequence>
<evidence type="ECO:0000313" key="5">
    <source>
        <dbReference type="Proteomes" id="UP000320707"/>
    </source>
</evidence>
<accession>A0A559LQF0</accession>
<feature type="compositionally biased region" description="Basic and acidic residues" evidence="2">
    <location>
        <begin position="21"/>
        <end position="31"/>
    </location>
</feature>